<evidence type="ECO:0000256" key="1">
    <source>
        <dbReference type="ARBA" id="ARBA00008455"/>
    </source>
</evidence>
<dbReference type="PROSITE" id="PS00139">
    <property type="entry name" value="THIOL_PROTEASE_CYS"/>
    <property type="match status" value="1"/>
</dbReference>
<evidence type="ECO:0000259" key="2">
    <source>
        <dbReference type="SMART" id="SM00645"/>
    </source>
</evidence>
<dbReference type="RefSeq" id="WP_133958140.1">
    <property type="nucleotide sequence ID" value="NZ_SORI01000015.1"/>
</dbReference>
<keyword evidence="3" id="KW-0378">Hydrolase</keyword>
<keyword evidence="4" id="KW-1185">Reference proteome</keyword>
<dbReference type="GO" id="GO:0006508">
    <property type="term" value="P:proteolysis"/>
    <property type="evidence" value="ECO:0007669"/>
    <property type="project" value="UniProtKB-KW"/>
</dbReference>
<dbReference type="InterPro" id="IPR040528">
    <property type="entry name" value="Lectin-like"/>
</dbReference>
<reference evidence="3 4" key="1">
    <citation type="submission" date="2019-03" db="EMBL/GenBank/DDBJ databases">
        <title>Genomic Encyclopedia of Type Strains, Phase IV (KMG-IV): sequencing the most valuable type-strain genomes for metagenomic binning, comparative biology and taxonomic classification.</title>
        <authorList>
            <person name="Goeker M."/>
        </authorList>
    </citation>
    <scope>NUCLEOTIDE SEQUENCE [LARGE SCALE GENOMIC DNA]</scope>
    <source>
        <strain evidence="3 4">DSM 25964</strain>
    </source>
</reference>
<evidence type="ECO:0000313" key="4">
    <source>
        <dbReference type="Proteomes" id="UP000295066"/>
    </source>
</evidence>
<keyword evidence="3" id="KW-0645">Protease</keyword>
<sequence length="537" mass="57874">MKILRSVLLFFAVLFSALITSFPLEAFSVFTRPTGDEFARFRENPPSGRNTAAHPLGYRPSPLDLSHVRPSASLRGELDILAAGAGGAPVFPRSFDLRELGALTPMRDQNPFGTCWAFASLASLESTFLKAGKGAFDFSEWHLAYFAYVDEDPSLPAFTATAPGFGSDPIFDQGGSVFQAAALLARWTGAVAESTRPYQNTSPWPESSRPRASDRAAKRLENVFLIQGEGLLDEEAVKYALMRWGAVSVRVVWDDGAYSEDHASFYNAPESGGGHIVTVVGWDDDFPAANFVAAPGRDGAWIVRNSWGTGWGEEGYFYLSYAEPTLGYPAVFLGGDDTAFDRIYQYDPLGWVNNIGAGGETAWFANIFESRGNETLEAVSFYVPAPDAFLRVEVRTGVARDDPGSGELVSVMEDILGPSGYHTVRLSRSVPLSGGRRFSVAVRVTTPGFLNPVAVESREIGYSDKADAEPGQSFISSDGVSWNDLTTLPGHGNSNVCLKAFTSVSSSGGGCSFGGESGVSGLLLLLPLVPVLWRRRK</sequence>
<name>A0A4R8M2B4_9BACT</name>
<dbReference type="GO" id="GO:0008234">
    <property type="term" value="F:cysteine-type peptidase activity"/>
    <property type="evidence" value="ECO:0007669"/>
    <property type="project" value="InterPro"/>
</dbReference>
<protein>
    <submittedName>
        <fullName evidence="3">C1A family cysteine protease</fullName>
    </submittedName>
</protein>
<dbReference type="Proteomes" id="UP000295066">
    <property type="component" value="Unassembled WGS sequence"/>
</dbReference>
<dbReference type="SMART" id="SM00645">
    <property type="entry name" value="Pept_C1"/>
    <property type="match status" value="1"/>
</dbReference>
<dbReference type="InterPro" id="IPR000668">
    <property type="entry name" value="Peptidase_C1A_C"/>
</dbReference>
<dbReference type="InterPro" id="IPR013128">
    <property type="entry name" value="Peptidase_C1A"/>
</dbReference>
<gene>
    <name evidence="3" type="ORF">C8D99_1158</name>
</gene>
<proteinExistence type="inferred from homology"/>
<accession>A0A4R8M2B4</accession>
<dbReference type="Pfam" id="PF18560">
    <property type="entry name" value="Lectin_like"/>
    <property type="match status" value="1"/>
</dbReference>
<feature type="domain" description="Peptidase C1A papain C-terminal" evidence="2">
    <location>
        <begin position="91"/>
        <end position="331"/>
    </location>
</feature>
<comment type="similarity">
    <text evidence="1">Belongs to the peptidase C1 family.</text>
</comment>
<dbReference type="Pfam" id="PF00112">
    <property type="entry name" value="Peptidase_C1"/>
    <property type="match status" value="1"/>
</dbReference>
<dbReference type="Gene3D" id="3.90.70.10">
    <property type="entry name" value="Cysteine proteinases"/>
    <property type="match status" value="1"/>
</dbReference>
<evidence type="ECO:0000313" key="3">
    <source>
        <dbReference type="EMBL" id="TDY57990.1"/>
    </source>
</evidence>
<dbReference type="CDD" id="cd02619">
    <property type="entry name" value="Peptidase_C1"/>
    <property type="match status" value="1"/>
</dbReference>
<organism evidence="3 4">
    <name type="scientific">Aminivibrio pyruvatiphilus</name>
    <dbReference type="NCBI Taxonomy" id="1005740"/>
    <lineage>
        <taxon>Bacteria</taxon>
        <taxon>Thermotogati</taxon>
        <taxon>Synergistota</taxon>
        <taxon>Synergistia</taxon>
        <taxon>Synergistales</taxon>
        <taxon>Aminobacteriaceae</taxon>
        <taxon>Aminivibrio</taxon>
    </lineage>
</organism>
<dbReference type="InterPro" id="IPR038765">
    <property type="entry name" value="Papain-like_cys_pep_sf"/>
</dbReference>
<dbReference type="EMBL" id="SORI01000015">
    <property type="protein sequence ID" value="TDY57990.1"/>
    <property type="molecule type" value="Genomic_DNA"/>
</dbReference>
<dbReference type="PANTHER" id="PTHR12411">
    <property type="entry name" value="CYSTEINE PROTEASE FAMILY C1-RELATED"/>
    <property type="match status" value="1"/>
</dbReference>
<comment type="caution">
    <text evidence="3">The sequence shown here is derived from an EMBL/GenBank/DDBJ whole genome shotgun (WGS) entry which is preliminary data.</text>
</comment>
<dbReference type="InterPro" id="IPR000169">
    <property type="entry name" value="Pept_cys_AS"/>
</dbReference>
<dbReference type="SUPFAM" id="SSF54001">
    <property type="entry name" value="Cysteine proteinases"/>
    <property type="match status" value="1"/>
</dbReference>
<dbReference type="AlphaFoldDB" id="A0A4R8M2B4"/>
<dbReference type="OrthoDB" id="3648721at2"/>